<dbReference type="GO" id="GO:0003677">
    <property type="term" value="F:DNA binding"/>
    <property type="evidence" value="ECO:0007669"/>
    <property type="project" value="InterPro"/>
</dbReference>
<reference evidence="2 3" key="1">
    <citation type="submission" date="2016-04" db="EMBL/GenBank/DDBJ databases">
        <title>Draft genome sequence of freshwater magnetotactic bacteria Magnetospirillum marisnigri SP-1 and Magnetospirillum moscoviense BB-1.</title>
        <authorList>
            <person name="Koziaeva V."/>
            <person name="Dziuba M.V."/>
            <person name="Ivanov T.M."/>
            <person name="Kuznetsov B."/>
            <person name="Grouzdev D.S."/>
        </authorList>
    </citation>
    <scope>NUCLEOTIDE SEQUENCE [LARGE SCALE GENOMIC DNA]</scope>
    <source>
        <strain evidence="2 3">BB-1</strain>
    </source>
</reference>
<dbReference type="OrthoDB" id="9797501at2"/>
<dbReference type="RefSeq" id="WP_068503306.1">
    <property type="nucleotide sequence ID" value="NZ_LWQU01000164.1"/>
</dbReference>
<dbReference type="Proteomes" id="UP000078543">
    <property type="component" value="Unassembled WGS sequence"/>
</dbReference>
<dbReference type="SUPFAM" id="SSF53041">
    <property type="entry name" value="Resolvase-like"/>
    <property type="match status" value="1"/>
</dbReference>
<evidence type="ECO:0000259" key="1">
    <source>
        <dbReference type="SMART" id="SM00857"/>
    </source>
</evidence>
<dbReference type="EMBL" id="LWQU01000164">
    <property type="protein sequence ID" value="OAN47726.1"/>
    <property type="molecule type" value="Genomic_DNA"/>
</dbReference>
<name>A0A178MGH0_9PROT</name>
<evidence type="ECO:0000313" key="2">
    <source>
        <dbReference type="EMBL" id="OAN47726.1"/>
    </source>
</evidence>
<sequence length="182" mass="20103">MIYGYYRRYSPHEEAAEETSPTTLLRAERCVRIEVDAPGERTRLAALIKELEHGDVLVAPSCQRLARTAGEICRIAAALHDRRANLRLATERIDTTTPVARLVLTVLGDYERGVVTRHRQNGLREAAARGVAAGRPRKIGASDVPWLRMEINAGRSFASLARELGVHPTTVMRLARQVGEGA</sequence>
<protein>
    <recommendedName>
        <fullName evidence="1">Resolvase/invertase-type recombinase catalytic domain-containing protein</fullName>
    </recommendedName>
</protein>
<dbReference type="InterPro" id="IPR036162">
    <property type="entry name" value="Resolvase-like_N_sf"/>
</dbReference>
<gene>
    <name evidence="2" type="ORF">A6A05_15395</name>
</gene>
<evidence type="ECO:0000313" key="3">
    <source>
        <dbReference type="Proteomes" id="UP000078543"/>
    </source>
</evidence>
<dbReference type="Pfam" id="PF00239">
    <property type="entry name" value="Resolvase"/>
    <property type="match status" value="1"/>
</dbReference>
<dbReference type="STRING" id="1437059.A6A05_15395"/>
<dbReference type="AlphaFoldDB" id="A0A178MGH0"/>
<keyword evidence="3" id="KW-1185">Reference proteome</keyword>
<dbReference type="Gene3D" id="3.40.50.1390">
    <property type="entry name" value="Resolvase, N-terminal catalytic domain"/>
    <property type="match status" value="1"/>
</dbReference>
<dbReference type="GO" id="GO:0000150">
    <property type="term" value="F:DNA strand exchange activity"/>
    <property type="evidence" value="ECO:0007669"/>
    <property type="project" value="InterPro"/>
</dbReference>
<dbReference type="InterPro" id="IPR006119">
    <property type="entry name" value="Resolv_N"/>
</dbReference>
<feature type="domain" description="Resolvase/invertase-type recombinase catalytic" evidence="1">
    <location>
        <begin position="2"/>
        <end position="132"/>
    </location>
</feature>
<comment type="caution">
    <text evidence="2">The sequence shown here is derived from an EMBL/GenBank/DDBJ whole genome shotgun (WGS) entry which is preliminary data.</text>
</comment>
<dbReference type="SMART" id="SM00857">
    <property type="entry name" value="Resolvase"/>
    <property type="match status" value="1"/>
</dbReference>
<organism evidence="2 3">
    <name type="scientific">Magnetospirillum moscoviense</name>
    <dbReference type="NCBI Taxonomy" id="1437059"/>
    <lineage>
        <taxon>Bacteria</taxon>
        <taxon>Pseudomonadati</taxon>
        <taxon>Pseudomonadota</taxon>
        <taxon>Alphaproteobacteria</taxon>
        <taxon>Rhodospirillales</taxon>
        <taxon>Rhodospirillaceae</taxon>
        <taxon>Magnetospirillum</taxon>
    </lineage>
</organism>
<proteinExistence type="predicted"/>
<accession>A0A178MGH0</accession>